<sequence>MHDLPIIIDTFLGWRGCPSSRRLGTHAIWEISRVAQEVVGPSRRWFSPGALITRELIIGPRGRTHQQNQSVRSQLDFRFIFNSHFSLCEFSRCYFLSDFQRFQ</sequence>
<reference evidence="1 2" key="1">
    <citation type="submission" date="2021-06" db="EMBL/GenBank/DDBJ databases">
        <title>Caerostris extrusa draft genome.</title>
        <authorList>
            <person name="Kono N."/>
            <person name="Arakawa K."/>
        </authorList>
    </citation>
    <scope>NUCLEOTIDE SEQUENCE [LARGE SCALE GENOMIC DNA]</scope>
</reference>
<name>A0AAV4S451_CAEEX</name>
<proteinExistence type="predicted"/>
<dbReference type="Proteomes" id="UP001054945">
    <property type="component" value="Unassembled WGS sequence"/>
</dbReference>
<protein>
    <submittedName>
        <fullName evidence="1">Uncharacterized protein</fullName>
    </submittedName>
</protein>
<gene>
    <name evidence="1" type="ORF">CEXT_72861</name>
</gene>
<organism evidence="1 2">
    <name type="scientific">Caerostris extrusa</name>
    <name type="common">Bark spider</name>
    <name type="synonym">Caerostris bankana</name>
    <dbReference type="NCBI Taxonomy" id="172846"/>
    <lineage>
        <taxon>Eukaryota</taxon>
        <taxon>Metazoa</taxon>
        <taxon>Ecdysozoa</taxon>
        <taxon>Arthropoda</taxon>
        <taxon>Chelicerata</taxon>
        <taxon>Arachnida</taxon>
        <taxon>Araneae</taxon>
        <taxon>Araneomorphae</taxon>
        <taxon>Entelegynae</taxon>
        <taxon>Araneoidea</taxon>
        <taxon>Araneidae</taxon>
        <taxon>Caerostris</taxon>
    </lineage>
</organism>
<comment type="caution">
    <text evidence="1">The sequence shown here is derived from an EMBL/GenBank/DDBJ whole genome shotgun (WGS) entry which is preliminary data.</text>
</comment>
<keyword evidence="2" id="KW-1185">Reference proteome</keyword>
<evidence type="ECO:0000313" key="1">
    <source>
        <dbReference type="EMBL" id="GIY26823.1"/>
    </source>
</evidence>
<accession>A0AAV4S451</accession>
<dbReference type="AlphaFoldDB" id="A0AAV4S451"/>
<dbReference type="EMBL" id="BPLR01008738">
    <property type="protein sequence ID" value="GIY26823.1"/>
    <property type="molecule type" value="Genomic_DNA"/>
</dbReference>
<evidence type="ECO:0000313" key="2">
    <source>
        <dbReference type="Proteomes" id="UP001054945"/>
    </source>
</evidence>